<dbReference type="PANTHER" id="PTHR42749">
    <property type="entry name" value="CELL SHAPE-DETERMINING PROTEIN MREB"/>
    <property type="match status" value="1"/>
</dbReference>
<evidence type="ECO:0000313" key="1">
    <source>
        <dbReference type="EMBL" id="OJJ76169.1"/>
    </source>
</evidence>
<dbReference type="Gene3D" id="3.90.640.10">
    <property type="entry name" value="Actin, Chain A, domain 4"/>
    <property type="match status" value="1"/>
</dbReference>
<gene>
    <name evidence="1" type="ORF">ASPBRDRAFT_72187</name>
</gene>
<dbReference type="PANTHER" id="PTHR42749:SF1">
    <property type="entry name" value="CELL SHAPE-DETERMINING PROTEIN MREB"/>
    <property type="match status" value="1"/>
</dbReference>
<dbReference type="VEuPathDB" id="FungiDB:ASPBRDRAFT_72187"/>
<protein>
    <submittedName>
        <fullName evidence="1">Uncharacterized protein</fullName>
    </submittedName>
</protein>
<dbReference type="InterPro" id="IPR043129">
    <property type="entry name" value="ATPase_NBD"/>
</dbReference>
<dbReference type="AlphaFoldDB" id="A0A1L9UXA3"/>
<dbReference type="EMBL" id="KV878680">
    <property type="protein sequence ID" value="OJJ76169.1"/>
    <property type="molecule type" value="Genomic_DNA"/>
</dbReference>
<dbReference type="SUPFAM" id="SSF53067">
    <property type="entry name" value="Actin-like ATPase domain"/>
    <property type="match status" value="2"/>
</dbReference>
<dbReference type="RefSeq" id="XP_067483416.1">
    <property type="nucleotide sequence ID" value="XM_067629156.1"/>
</dbReference>
<organism evidence="1 2">
    <name type="scientific">Aspergillus brasiliensis (strain CBS 101740 / IMI 381727 / IBT 21946)</name>
    <dbReference type="NCBI Taxonomy" id="767769"/>
    <lineage>
        <taxon>Eukaryota</taxon>
        <taxon>Fungi</taxon>
        <taxon>Dikarya</taxon>
        <taxon>Ascomycota</taxon>
        <taxon>Pezizomycotina</taxon>
        <taxon>Eurotiomycetes</taxon>
        <taxon>Eurotiomycetidae</taxon>
        <taxon>Eurotiales</taxon>
        <taxon>Aspergillaceae</taxon>
        <taxon>Aspergillus</taxon>
        <taxon>Aspergillus subgen. Circumdati</taxon>
    </lineage>
</organism>
<evidence type="ECO:0000313" key="2">
    <source>
        <dbReference type="Proteomes" id="UP000184499"/>
    </source>
</evidence>
<dbReference type="CDD" id="cd10170">
    <property type="entry name" value="ASKHA_NBD_HSP70"/>
    <property type="match status" value="1"/>
</dbReference>
<dbReference type="OrthoDB" id="2963168at2759"/>
<proteinExistence type="predicted"/>
<name>A0A1L9UXA3_ASPBC</name>
<dbReference type="Gene3D" id="3.30.420.40">
    <property type="match status" value="2"/>
</dbReference>
<sequence>MEQNHIVVSIDFGAYKTIVTYIAALNVLNTWISLNAHAGVIPSIFKYNNQGRVKWGRAAANARGREPFVWVKMLLHGSPDVTTEHQNLRAILGGTVELGNIGAGRVIGDFLRDLRETVWMSFGCLNPQIHWCFTEPDCWSDRGRLEFRSAVESFGWLGNNRSISYVSEALAAAEGAANEYRNGDGMQDGDVVLVCDCGGSTTDLAILRVNDNNGNRTFTPQHLQEPRSIRWGGFDVDRRLVEQLWTAHPDLPRDSRQWVHADLARQKISSVKERFPFPDVPADVRELHIRMRGGGQIHHVFTHGALVQAFTPVVQEILRAIHRQITAPMNARITKVILAGGLGKSTYLRGEVDQDLARAYPNAGPRLLGPLQYSVQAVSRGAALWAARWQGVQAFESNSVIQLTVPWVERVGNELQEQTHTHVVIRPGRNVNWQGQLSVSMRFLLTAPDQYVTVSSIRQEQNRLALGPITKPDRNPYLRLETGRQEGHEYQFRVDWKIQLGAPLFMQWTIRLEDPHNPVDPNAPIVVQMLHQISPEVLHPFPAV</sequence>
<reference evidence="2" key="1">
    <citation type="journal article" date="2017" name="Genome Biol.">
        <title>Comparative genomics reveals high biological diversity and specific adaptations in the industrially and medically important fungal genus Aspergillus.</title>
        <authorList>
            <person name="de Vries R.P."/>
            <person name="Riley R."/>
            <person name="Wiebenga A."/>
            <person name="Aguilar-Osorio G."/>
            <person name="Amillis S."/>
            <person name="Uchima C.A."/>
            <person name="Anderluh G."/>
            <person name="Asadollahi M."/>
            <person name="Askin M."/>
            <person name="Barry K."/>
            <person name="Battaglia E."/>
            <person name="Bayram O."/>
            <person name="Benocci T."/>
            <person name="Braus-Stromeyer S.A."/>
            <person name="Caldana C."/>
            <person name="Canovas D."/>
            <person name="Cerqueira G.C."/>
            <person name="Chen F."/>
            <person name="Chen W."/>
            <person name="Choi C."/>
            <person name="Clum A."/>
            <person name="Dos Santos R.A."/>
            <person name="Damasio A.R."/>
            <person name="Diallinas G."/>
            <person name="Emri T."/>
            <person name="Fekete E."/>
            <person name="Flipphi M."/>
            <person name="Freyberg S."/>
            <person name="Gallo A."/>
            <person name="Gournas C."/>
            <person name="Habgood R."/>
            <person name="Hainaut M."/>
            <person name="Harispe M.L."/>
            <person name="Henrissat B."/>
            <person name="Hilden K.S."/>
            <person name="Hope R."/>
            <person name="Hossain A."/>
            <person name="Karabika E."/>
            <person name="Karaffa L."/>
            <person name="Karanyi Z."/>
            <person name="Krasevec N."/>
            <person name="Kuo A."/>
            <person name="Kusch H."/>
            <person name="LaButti K."/>
            <person name="Lagendijk E.L."/>
            <person name="Lapidus A."/>
            <person name="Levasseur A."/>
            <person name="Lindquist E."/>
            <person name="Lipzen A."/>
            <person name="Logrieco A.F."/>
            <person name="MacCabe A."/>
            <person name="Maekelae M.R."/>
            <person name="Malavazi I."/>
            <person name="Melin P."/>
            <person name="Meyer V."/>
            <person name="Mielnichuk N."/>
            <person name="Miskei M."/>
            <person name="Molnar A.P."/>
            <person name="Mule G."/>
            <person name="Ngan C.Y."/>
            <person name="Orejas M."/>
            <person name="Orosz E."/>
            <person name="Ouedraogo J.P."/>
            <person name="Overkamp K.M."/>
            <person name="Park H.-S."/>
            <person name="Perrone G."/>
            <person name="Piumi F."/>
            <person name="Punt P.J."/>
            <person name="Ram A.F."/>
            <person name="Ramon A."/>
            <person name="Rauscher S."/>
            <person name="Record E."/>
            <person name="Riano-Pachon D.M."/>
            <person name="Robert V."/>
            <person name="Roehrig J."/>
            <person name="Ruller R."/>
            <person name="Salamov A."/>
            <person name="Salih N.S."/>
            <person name="Samson R.A."/>
            <person name="Sandor E."/>
            <person name="Sanguinetti M."/>
            <person name="Schuetze T."/>
            <person name="Sepcic K."/>
            <person name="Shelest E."/>
            <person name="Sherlock G."/>
            <person name="Sophianopoulou V."/>
            <person name="Squina F.M."/>
            <person name="Sun H."/>
            <person name="Susca A."/>
            <person name="Todd R.B."/>
            <person name="Tsang A."/>
            <person name="Unkles S.E."/>
            <person name="van de Wiele N."/>
            <person name="van Rossen-Uffink D."/>
            <person name="Oliveira J.V."/>
            <person name="Vesth T.C."/>
            <person name="Visser J."/>
            <person name="Yu J.-H."/>
            <person name="Zhou M."/>
            <person name="Andersen M.R."/>
            <person name="Archer D.B."/>
            <person name="Baker S.E."/>
            <person name="Benoit I."/>
            <person name="Brakhage A.A."/>
            <person name="Braus G.H."/>
            <person name="Fischer R."/>
            <person name="Frisvad J.C."/>
            <person name="Goldman G.H."/>
            <person name="Houbraken J."/>
            <person name="Oakley B."/>
            <person name="Pocsi I."/>
            <person name="Scazzocchio C."/>
            <person name="Seiboth B."/>
            <person name="vanKuyk P.A."/>
            <person name="Wortman J."/>
            <person name="Dyer P.S."/>
            <person name="Grigoriev I.V."/>
        </authorList>
    </citation>
    <scope>NUCLEOTIDE SEQUENCE [LARGE SCALE GENOMIC DNA]</scope>
    <source>
        <strain evidence="2">CBS 101740 / IMI 381727 / IBT 21946</strain>
    </source>
</reference>
<accession>A0A1L9UXA3</accession>
<keyword evidence="2" id="KW-1185">Reference proteome</keyword>
<dbReference type="GeneID" id="93581643"/>
<dbReference type="STRING" id="767769.A0A1L9UXA3"/>
<dbReference type="Proteomes" id="UP000184499">
    <property type="component" value="Unassembled WGS sequence"/>
</dbReference>